<accession>A0A176WEE5</accession>
<gene>
    <name evidence="1" type="ORF">AXG93_1502s1030</name>
</gene>
<dbReference type="InterPro" id="IPR012337">
    <property type="entry name" value="RNaseH-like_sf"/>
</dbReference>
<evidence type="ECO:0000313" key="1">
    <source>
        <dbReference type="EMBL" id="OAE31003.1"/>
    </source>
</evidence>
<dbReference type="PANTHER" id="PTHR37067">
    <property type="entry name" value="PX DOMAIN-CONTAINING PROTEIN"/>
    <property type="match status" value="1"/>
</dbReference>
<dbReference type="AlphaFoldDB" id="A0A176WEE5"/>
<reference evidence="1" key="1">
    <citation type="submission" date="2016-03" db="EMBL/GenBank/DDBJ databases">
        <title>Mechanisms controlling the formation of the plant cell surface in tip-growing cells are functionally conserved among land plants.</title>
        <authorList>
            <person name="Honkanen S."/>
            <person name="Jones V.A."/>
            <person name="Morieri G."/>
            <person name="Champion C."/>
            <person name="Hetherington A.J."/>
            <person name="Kelly S."/>
            <person name="Saint-Marcoux D."/>
            <person name="Proust H."/>
            <person name="Prescott H."/>
            <person name="Dolan L."/>
        </authorList>
    </citation>
    <scope>NUCLEOTIDE SEQUENCE [LARGE SCALE GENOMIC DNA]</scope>
    <source>
        <tissue evidence="1">Whole gametophyte</tissue>
    </source>
</reference>
<protein>
    <submittedName>
        <fullName evidence="1">Uncharacterized protein</fullName>
    </submittedName>
</protein>
<proteinExistence type="predicted"/>
<comment type="caution">
    <text evidence="1">The sequence shown here is derived from an EMBL/GenBank/DDBJ whole genome shotgun (WGS) entry which is preliminary data.</text>
</comment>
<dbReference type="SUPFAM" id="SSF53098">
    <property type="entry name" value="Ribonuclease H-like"/>
    <property type="match status" value="1"/>
</dbReference>
<dbReference type="EMBL" id="LVLJ01001188">
    <property type="protein sequence ID" value="OAE31003.1"/>
    <property type="molecule type" value="Genomic_DNA"/>
</dbReference>
<sequence>MLWLPTDMEGQTRANAMFLFKPNEDGSGYLVEINKSKQFLLATRFVARGMSFAMAADAIHDAKDVCDIPKLGVCNDFLVVSYARVACAILIRHISQALSSKWAFSVAFDASTDLQQTSWVDVRVRYYQSSGLENLHLKNLVEEMHAICPNLSATRWGLMSRVVGFLVEKQAEIATYFAEIDSPDPWDQLPPPAFWILILVVSEILSHVSECVEGLQGRPVTLQQQAAAIQSLLNSLQRFAFVEVIPDDIMPPAHDVVIMGERHVSYADQTRFIQDQGIFASQTLDELEPEECTKVLQAVGENPAVNRQRTKFCGSFTGRSEQCQYRWHSSLFTPPAACLEDT</sequence>
<name>A0A176WEE5_MARPO</name>
<organism evidence="1 2">
    <name type="scientific">Marchantia polymorpha subsp. ruderalis</name>
    <dbReference type="NCBI Taxonomy" id="1480154"/>
    <lineage>
        <taxon>Eukaryota</taxon>
        <taxon>Viridiplantae</taxon>
        <taxon>Streptophyta</taxon>
        <taxon>Embryophyta</taxon>
        <taxon>Marchantiophyta</taxon>
        <taxon>Marchantiopsida</taxon>
        <taxon>Marchantiidae</taxon>
        <taxon>Marchantiales</taxon>
        <taxon>Marchantiaceae</taxon>
        <taxon>Marchantia</taxon>
    </lineage>
</organism>
<dbReference type="PANTHER" id="PTHR37067:SF3">
    <property type="entry name" value="PX DOMAIN-CONTAINING PROTEIN"/>
    <property type="match status" value="1"/>
</dbReference>
<evidence type="ECO:0000313" key="2">
    <source>
        <dbReference type="Proteomes" id="UP000077202"/>
    </source>
</evidence>
<dbReference type="Proteomes" id="UP000077202">
    <property type="component" value="Unassembled WGS sequence"/>
</dbReference>
<keyword evidence="2" id="KW-1185">Reference proteome</keyword>